<feature type="transmembrane region" description="Helical" evidence="1">
    <location>
        <begin position="6"/>
        <end position="22"/>
    </location>
</feature>
<keyword evidence="1" id="KW-1133">Transmembrane helix</keyword>
<dbReference type="AlphaFoldDB" id="A0A5B0PXU0"/>
<evidence type="ECO:0000313" key="5">
    <source>
        <dbReference type="Proteomes" id="UP000325313"/>
    </source>
</evidence>
<sequence length="72" mass="8182">MVGIPAGTFTKLGFLVLFFSFLRQPGRNSGYFLGVSNYLYSRRTCYNVLGNNFDRNHYANSVYGRISGPNFK</sequence>
<proteinExistence type="predicted"/>
<keyword evidence="4" id="KW-1185">Reference proteome</keyword>
<name>A0A5B0PXU0_PUCGR</name>
<organism evidence="3 4">
    <name type="scientific">Puccinia graminis f. sp. tritici</name>
    <dbReference type="NCBI Taxonomy" id="56615"/>
    <lineage>
        <taxon>Eukaryota</taxon>
        <taxon>Fungi</taxon>
        <taxon>Dikarya</taxon>
        <taxon>Basidiomycota</taxon>
        <taxon>Pucciniomycotina</taxon>
        <taxon>Pucciniomycetes</taxon>
        <taxon>Pucciniales</taxon>
        <taxon>Pucciniaceae</taxon>
        <taxon>Puccinia</taxon>
    </lineage>
</organism>
<gene>
    <name evidence="3" type="ORF">PGT21_017483</name>
    <name evidence="2" type="ORF">PGTUg99_005515</name>
</gene>
<keyword evidence="1" id="KW-0472">Membrane</keyword>
<dbReference type="Proteomes" id="UP000325313">
    <property type="component" value="Unassembled WGS sequence"/>
</dbReference>
<comment type="caution">
    <text evidence="3">The sequence shown here is derived from an EMBL/GenBank/DDBJ whole genome shotgun (WGS) entry which is preliminary data.</text>
</comment>
<evidence type="ECO:0000313" key="4">
    <source>
        <dbReference type="Proteomes" id="UP000324748"/>
    </source>
</evidence>
<evidence type="ECO:0000313" key="2">
    <source>
        <dbReference type="EMBL" id="KAA1090411.1"/>
    </source>
</evidence>
<protein>
    <submittedName>
        <fullName evidence="3">Uncharacterized protein</fullName>
    </submittedName>
</protein>
<keyword evidence="1" id="KW-0812">Transmembrane</keyword>
<dbReference type="Proteomes" id="UP000324748">
    <property type="component" value="Unassembled WGS sequence"/>
</dbReference>
<dbReference type="EMBL" id="VSWC01000040">
    <property type="protein sequence ID" value="KAA1105748.1"/>
    <property type="molecule type" value="Genomic_DNA"/>
</dbReference>
<dbReference type="EMBL" id="VDEP01000385">
    <property type="protein sequence ID" value="KAA1090411.1"/>
    <property type="molecule type" value="Genomic_DNA"/>
</dbReference>
<reference evidence="4 5" key="1">
    <citation type="submission" date="2019-05" db="EMBL/GenBank/DDBJ databases">
        <title>Emergence of the Ug99 lineage of the wheat stem rust pathogen through somatic hybridization.</title>
        <authorList>
            <person name="Li F."/>
            <person name="Upadhyaya N.M."/>
            <person name="Sperschneider J."/>
            <person name="Matny O."/>
            <person name="Nguyen-Phuc H."/>
            <person name="Mago R."/>
            <person name="Raley C."/>
            <person name="Miller M.E."/>
            <person name="Silverstein K.A.T."/>
            <person name="Henningsen E."/>
            <person name="Hirsch C.D."/>
            <person name="Visser B."/>
            <person name="Pretorius Z.A."/>
            <person name="Steffenson B.J."/>
            <person name="Schwessinger B."/>
            <person name="Dodds P.N."/>
            <person name="Figueroa M."/>
        </authorList>
    </citation>
    <scope>NUCLEOTIDE SEQUENCE [LARGE SCALE GENOMIC DNA]</scope>
    <source>
        <strain evidence="3">21-0</strain>
        <strain evidence="2 5">Ug99</strain>
    </source>
</reference>
<evidence type="ECO:0000313" key="3">
    <source>
        <dbReference type="EMBL" id="KAA1105748.1"/>
    </source>
</evidence>
<evidence type="ECO:0000256" key="1">
    <source>
        <dbReference type="SAM" id="Phobius"/>
    </source>
</evidence>
<accession>A0A5B0PXU0</accession>